<proteinExistence type="predicted"/>
<name>A0A0E9WC13_ANGAN</name>
<dbReference type="EMBL" id="GBXM01021457">
    <property type="protein sequence ID" value="JAH87120.1"/>
    <property type="molecule type" value="Transcribed_RNA"/>
</dbReference>
<sequence length="36" mass="4481">MTVPWFFRLQRENTYMTTKSRLLRCTFSLKKKLVKE</sequence>
<evidence type="ECO:0000313" key="1">
    <source>
        <dbReference type="EMBL" id="JAH87120.1"/>
    </source>
</evidence>
<dbReference type="AlphaFoldDB" id="A0A0E9WC13"/>
<organism evidence="1">
    <name type="scientific">Anguilla anguilla</name>
    <name type="common">European freshwater eel</name>
    <name type="synonym">Muraena anguilla</name>
    <dbReference type="NCBI Taxonomy" id="7936"/>
    <lineage>
        <taxon>Eukaryota</taxon>
        <taxon>Metazoa</taxon>
        <taxon>Chordata</taxon>
        <taxon>Craniata</taxon>
        <taxon>Vertebrata</taxon>
        <taxon>Euteleostomi</taxon>
        <taxon>Actinopterygii</taxon>
        <taxon>Neopterygii</taxon>
        <taxon>Teleostei</taxon>
        <taxon>Anguilliformes</taxon>
        <taxon>Anguillidae</taxon>
        <taxon>Anguilla</taxon>
    </lineage>
</organism>
<reference evidence="1" key="2">
    <citation type="journal article" date="2015" name="Fish Shellfish Immunol.">
        <title>Early steps in the European eel (Anguilla anguilla)-Vibrio vulnificus interaction in the gills: Role of the RtxA13 toxin.</title>
        <authorList>
            <person name="Callol A."/>
            <person name="Pajuelo D."/>
            <person name="Ebbesson L."/>
            <person name="Teles M."/>
            <person name="MacKenzie S."/>
            <person name="Amaro C."/>
        </authorList>
    </citation>
    <scope>NUCLEOTIDE SEQUENCE</scope>
</reference>
<protein>
    <submittedName>
        <fullName evidence="1">Uncharacterized protein</fullName>
    </submittedName>
</protein>
<reference evidence="1" key="1">
    <citation type="submission" date="2014-11" db="EMBL/GenBank/DDBJ databases">
        <authorList>
            <person name="Amaro Gonzalez C."/>
        </authorList>
    </citation>
    <scope>NUCLEOTIDE SEQUENCE</scope>
</reference>
<accession>A0A0E9WC13</accession>